<dbReference type="Pfam" id="PF13144">
    <property type="entry name" value="ChapFlgA"/>
    <property type="match status" value="1"/>
</dbReference>
<accession>A0A109BET4</accession>
<name>A0A109BET4_HYPSL</name>
<dbReference type="NCBIfam" id="TIGR03170">
    <property type="entry name" value="flgA_cterm"/>
    <property type="match status" value="1"/>
</dbReference>
<comment type="similarity">
    <text evidence="1">Belongs to the FlgA family.</text>
</comment>
<dbReference type="Proteomes" id="UP000059074">
    <property type="component" value="Unassembled WGS sequence"/>
</dbReference>
<comment type="function">
    <text evidence="1">Involved in the assembly process of the P-ring formation. It may associate with FlgF on the rod constituting a structure essential for the P-ring assembly or may act as a modulator protein for the P-ring assembly.</text>
</comment>
<organism evidence="3 4">
    <name type="scientific">Hyphomicrobium sulfonivorans</name>
    <dbReference type="NCBI Taxonomy" id="121290"/>
    <lineage>
        <taxon>Bacteria</taxon>
        <taxon>Pseudomonadati</taxon>
        <taxon>Pseudomonadota</taxon>
        <taxon>Alphaproteobacteria</taxon>
        <taxon>Hyphomicrobiales</taxon>
        <taxon>Hyphomicrobiaceae</taxon>
        <taxon>Hyphomicrobium</taxon>
    </lineage>
</organism>
<keyword evidence="3" id="KW-0969">Cilium</keyword>
<gene>
    <name evidence="3" type="ORF">APY04_2016</name>
</gene>
<evidence type="ECO:0000259" key="2">
    <source>
        <dbReference type="Pfam" id="PF13144"/>
    </source>
</evidence>
<dbReference type="PANTHER" id="PTHR36307:SF1">
    <property type="entry name" value="FLAGELLA BASAL BODY P-RING FORMATION PROTEIN FLGA"/>
    <property type="match status" value="1"/>
</dbReference>
<evidence type="ECO:0000313" key="4">
    <source>
        <dbReference type="Proteomes" id="UP000059074"/>
    </source>
</evidence>
<evidence type="ECO:0000313" key="3">
    <source>
        <dbReference type="EMBL" id="KWT67451.1"/>
    </source>
</evidence>
<dbReference type="EMBL" id="LMTR01000065">
    <property type="protein sequence ID" value="KWT67451.1"/>
    <property type="molecule type" value="Genomic_DNA"/>
</dbReference>
<keyword evidence="3" id="KW-0966">Cell projection</keyword>
<keyword evidence="1" id="KW-0732">Signal</keyword>
<keyword evidence="1" id="KW-1005">Bacterial flagellum biogenesis</keyword>
<dbReference type="PATRIC" id="fig|121290.4.peg.3413"/>
<dbReference type="InterPro" id="IPR017585">
    <property type="entry name" value="SAF_FlgA"/>
</dbReference>
<dbReference type="PANTHER" id="PTHR36307">
    <property type="entry name" value="FLAGELLA BASAL BODY P-RING FORMATION PROTEIN FLGA"/>
    <property type="match status" value="1"/>
</dbReference>
<comment type="caution">
    <text evidence="3">The sequence shown here is derived from an EMBL/GenBank/DDBJ whole genome shotgun (WGS) entry which is preliminary data.</text>
</comment>
<dbReference type="AlphaFoldDB" id="A0A109BET4"/>
<reference evidence="3 4" key="1">
    <citation type="submission" date="2015-10" db="EMBL/GenBank/DDBJ databases">
        <title>Transcriptomic analysis of a linuron degrading triple-species bacterial consortium.</title>
        <authorList>
            <person name="Albers P."/>
        </authorList>
    </citation>
    <scope>NUCLEOTIDE SEQUENCE [LARGE SCALE GENOMIC DNA]</scope>
    <source>
        <strain evidence="3 4">WDL6</strain>
    </source>
</reference>
<dbReference type="InterPro" id="IPR039246">
    <property type="entry name" value="Flagellar_FlgA"/>
</dbReference>
<sequence length="149" mass="15595">MLEIAIVMFATAFVSVAPAPAQPTMLPVPRVTIYPGQVIESNMLVDRAFRLNGDTSVTTDREALLGKISRLTLLPGKPIAHAAVREPHAVKQGQSTLVVFKAGALTITANAIALQNGGSGDVISVRNPDSGRIIHGRIGPDGSVHVGDQ</sequence>
<proteinExistence type="inferred from homology"/>
<protein>
    <recommendedName>
        <fullName evidence="1">Flagella basal body P-ring formation protein FlgA</fullName>
    </recommendedName>
</protein>
<feature type="signal peptide" evidence="1">
    <location>
        <begin position="1"/>
        <end position="21"/>
    </location>
</feature>
<dbReference type="Gene3D" id="2.30.30.760">
    <property type="match status" value="1"/>
</dbReference>
<keyword evidence="4" id="KW-1185">Reference proteome</keyword>
<dbReference type="STRING" id="121290.APY04_2016"/>
<comment type="subcellular location">
    <subcellularLocation>
        <location evidence="1">Periplasm</location>
    </subcellularLocation>
</comment>
<dbReference type="GO" id="GO:0044780">
    <property type="term" value="P:bacterial-type flagellum assembly"/>
    <property type="evidence" value="ECO:0007669"/>
    <property type="project" value="InterPro"/>
</dbReference>
<keyword evidence="3" id="KW-0282">Flagellum</keyword>
<keyword evidence="1" id="KW-0574">Periplasm</keyword>
<feature type="chain" id="PRO_5006989770" description="Flagella basal body P-ring formation protein FlgA" evidence="1">
    <location>
        <begin position="22"/>
        <end position="149"/>
    </location>
</feature>
<evidence type="ECO:0000256" key="1">
    <source>
        <dbReference type="RuleBase" id="RU362063"/>
    </source>
</evidence>
<dbReference type="GO" id="GO:0042597">
    <property type="term" value="C:periplasmic space"/>
    <property type="evidence" value="ECO:0007669"/>
    <property type="project" value="UniProtKB-SubCell"/>
</dbReference>
<feature type="domain" description="Flagella basal body P-ring formation protein FlgA SAF" evidence="2">
    <location>
        <begin position="32"/>
        <end position="146"/>
    </location>
</feature>